<evidence type="ECO:0000256" key="4">
    <source>
        <dbReference type="ARBA" id="ARBA00022553"/>
    </source>
</evidence>
<evidence type="ECO:0000256" key="6">
    <source>
        <dbReference type="ARBA" id="ARBA00022801"/>
    </source>
</evidence>
<dbReference type="PANTHER" id="PTHR11596:SF5">
    <property type="entry name" value="ALKALINE PHOSPHATASE"/>
    <property type="match status" value="1"/>
</dbReference>
<dbReference type="Pfam" id="PF00245">
    <property type="entry name" value="Alk_phosphatase"/>
    <property type="match status" value="1"/>
</dbReference>
<keyword evidence="6" id="KW-0378">Hydrolase</keyword>
<keyword evidence="12" id="KW-1185">Reference proteome</keyword>
<evidence type="ECO:0000313" key="12">
    <source>
        <dbReference type="Proteomes" id="UP001601059"/>
    </source>
</evidence>
<keyword evidence="7" id="KW-0862">Zinc</keyword>
<evidence type="ECO:0000313" key="11">
    <source>
        <dbReference type="EMBL" id="MFE8702516.1"/>
    </source>
</evidence>
<accession>A0ABW6KE42</accession>
<keyword evidence="10" id="KW-0732">Signal</keyword>
<proteinExistence type="inferred from homology"/>
<sequence>MKKIFMMLLVFVLSLPICSIGSAFSPQSNTVTPPKNVILMVGDGMGVGQLEVASLFEHGKEGKLFLESLPQVALARTFSNNNSVTDSAAGGTALATGIKTNNGMLGVSPDGTEVDSILDLFKQHGKKVGVISTHMVVDATPAAFTSSVKNRWDGQPEIARQQLKNEVDVILGGGSHFFQPEQQGGVDLIKKYQEKGYTYVRNRSELKKYEGDKLLGLFHPSYMSFKLDRDDLESEEPNLIEMTKKAIEVLSKEDKGFFLMVEGARIDHASHATDLTSIWKETIEFDDTVKYVVNWANRDQETLVVVVADHETMGITLTEKLNVEALKKIGVSTTFIASQLKKKNHSEEYTTKSVRQAFKNFAHIELTDQQIHSFNQDIIRARGKVYSAFQTEWHIGSTISNYYHGGAINLENRTLGNTGGHSANMVPVFAYGKGASIFNGVINNTDIPKNIAHLMGYEMYRE</sequence>
<comment type="similarity">
    <text evidence="3 9">Belongs to the alkaline phosphatase family.</text>
</comment>
<dbReference type="PANTHER" id="PTHR11596">
    <property type="entry name" value="ALKALINE PHOSPHATASE"/>
    <property type="match status" value="1"/>
</dbReference>
<evidence type="ECO:0000256" key="8">
    <source>
        <dbReference type="ARBA" id="ARBA00022842"/>
    </source>
</evidence>
<evidence type="ECO:0000256" key="3">
    <source>
        <dbReference type="ARBA" id="ARBA00005984"/>
    </source>
</evidence>
<evidence type="ECO:0000256" key="9">
    <source>
        <dbReference type="RuleBase" id="RU003946"/>
    </source>
</evidence>
<evidence type="ECO:0000256" key="2">
    <source>
        <dbReference type="ARBA" id="ARBA00001947"/>
    </source>
</evidence>
<dbReference type="Gene3D" id="3.40.720.10">
    <property type="entry name" value="Alkaline Phosphatase, subunit A"/>
    <property type="match status" value="1"/>
</dbReference>
<feature type="chain" id="PRO_5046441259" evidence="10">
    <location>
        <begin position="24"/>
        <end position="462"/>
    </location>
</feature>
<feature type="signal peptide" evidence="10">
    <location>
        <begin position="1"/>
        <end position="23"/>
    </location>
</feature>
<dbReference type="PROSITE" id="PS00123">
    <property type="entry name" value="ALKALINE_PHOSPHATASE"/>
    <property type="match status" value="1"/>
</dbReference>
<comment type="cofactor">
    <cofactor evidence="2">
        <name>Zn(2+)</name>
        <dbReference type="ChEBI" id="CHEBI:29105"/>
    </cofactor>
</comment>
<evidence type="ECO:0000256" key="1">
    <source>
        <dbReference type="ARBA" id="ARBA00001946"/>
    </source>
</evidence>
<keyword evidence="5" id="KW-0479">Metal-binding</keyword>
<reference evidence="11 12" key="1">
    <citation type="submission" date="2024-08" db="EMBL/GenBank/DDBJ databases">
        <title>Two novel Cytobacillus novel species.</title>
        <authorList>
            <person name="Liu G."/>
        </authorList>
    </citation>
    <scope>NUCLEOTIDE SEQUENCE [LARGE SCALE GENOMIC DNA]</scope>
    <source>
        <strain evidence="11 12">FJAT-54145</strain>
    </source>
</reference>
<dbReference type="InterPro" id="IPR018299">
    <property type="entry name" value="Alkaline_phosphatase_AS"/>
</dbReference>
<gene>
    <name evidence="11" type="ORF">ACFYKX_18115</name>
</gene>
<dbReference type="PRINTS" id="PR00113">
    <property type="entry name" value="ALKPHPHTASE"/>
</dbReference>
<evidence type="ECO:0000256" key="7">
    <source>
        <dbReference type="ARBA" id="ARBA00022833"/>
    </source>
</evidence>
<evidence type="ECO:0000256" key="10">
    <source>
        <dbReference type="SAM" id="SignalP"/>
    </source>
</evidence>
<dbReference type="SUPFAM" id="SSF53649">
    <property type="entry name" value="Alkaline phosphatase-like"/>
    <property type="match status" value="1"/>
</dbReference>
<organism evidence="11 12">
    <name type="scientific">Cytobacillus spartinae</name>
    <dbReference type="NCBI Taxonomy" id="3299023"/>
    <lineage>
        <taxon>Bacteria</taxon>
        <taxon>Bacillati</taxon>
        <taxon>Bacillota</taxon>
        <taxon>Bacilli</taxon>
        <taxon>Bacillales</taxon>
        <taxon>Bacillaceae</taxon>
        <taxon>Cytobacillus</taxon>
    </lineage>
</organism>
<dbReference type="SMART" id="SM00098">
    <property type="entry name" value="alkPPc"/>
    <property type="match status" value="1"/>
</dbReference>
<dbReference type="Gene3D" id="1.10.60.40">
    <property type="match status" value="1"/>
</dbReference>
<dbReference type="EMBL" id="JBIACK010000010">
    <property type="protein sequence ID" value="MFE8702516.1"/>
    <property type="molecule type" value="Genomic_DNA"/>
</dbReference>
<dbReference type="CDD" id="cd16012">
    <property type="entry name" value="ALP"/>
    <property type="match status" value="1"/>
</dbReference>
<name>A0ABW6KE42_9BACI</name>
<comment type="cofactor">
    <cofactor evidence="1">
        <name>Mg(2+)</name>
        <dbReference type="ChEBI" id="CHEBI:18420"/>
    </cofactor>
</comment>
<keyword evidence="4" id="KW-0597">Phosphoprotein</keyword>
<protein>
    <submittedName>
        <fullName evidence="11">Alkaline phosphatase</fullName>
    </submittedName>
</protein>
<dbReference type="Proteomes" id="UP001601059">
    <property type="component" value="Unassembled WGS sequence"/>
</dbReference>
<keyword evidence="8" id="KW-0460">Magnesium</keyword>
<dbReference type="InterPro" id="IPR001952">
    <property type="entry name" value="Alkaline_phosphatase"/>
</dbReference>
<dbReference type="InterPro" id="IPR017850">
    <property type="entry name" value="Alkaline_phosphatase_core_sf"/>
</dbReference>
<comment type="caution">
    <text evidence="11">The sequence shown here is derived from an EMBL/GenBank/DDBJ whole genome shotgun (WGS) entry which is preliminary data.</text>
</comment>
<evidence type="ECO:0000256" key="5">
    <source>
        <dbReference type="ARBA" id="ARBA00022723"/>
    </source>
</evidence>
<dbReference type="RefSeq" id="WP_389362481.1">
    <property type="nucleotide sequence ID" value="NZ_JBIACK010000010.1"/>
</dbReference>